<reference evidence="1" key="1">
    <citation type="submission" date="2019-12" db="EMBL/GenBank/DDBJ databases">
        <title>Genome sequencing and annotation of Brassica cretica.</title>
        <authorList>
            <person name="Studholme D.J."/>
            <person name="Sarris P.F."/>
        </authorList>
    </citation>
    <scope>NUCLEOTIDE SEQUENCE</scope>
    <source>
        <strain evidence="1">PFS-102/07</strain>
        <tissue evidence="1">Leaf</tissue>
    </source>
</reference>
<organism evidence="1">
    <name type="scientific">Brassica cretica</name>
    <name type="common">Mustard</name>
    <dbReference type="NCBI Taxonomy" id="69181"/>
    <lineage>
        <taxon>Eukaryota</taxon>
        <taxon>Viridiplantae</taxon>
        <taxon>Streptophyta</taxon>
        <taxon>Embryophyta</taxon>
        <taxon>Tracheophyta</taxon>
        <taxon>Spermatophyta</taxon>
        <taxon>Magnoliopsida</taxon>
        <taxon>eudicotyledons</taxon>
        <taxon>Gunneridae</taxon>
        <taxon>Pentapetalae</taxon>
        <taxon>rosids</taxon>
        <taxon>malvids</taxon>
        <taxon>Brassicales</taxon>
        <taxon>Brassicaceae</taxon>
        <taxon>Brassiceae</taxon>
        <taxon>Brassica</taxon>
    </lineage>
</organism>
<evidence type="ECO:0000313" key="1">
    <source>
        <dbReference type="EMBL" id="KAF2573625.1"/>
    </source>
</evidence>
<dbReference type="EMBL" id="QGKY02001015">
    <property type="protein sequence ID" value="KAF2573625.1"/>
    <property type="molecule type" value="Genomic_DNA"/>
</dbReference>
<gene>
    <name evidence="1" type="ORF">F2Q70_00004852</name>
</gene>
<comment type="caution">
    <text evidence="1">The sequence shown here is derived from an EMBL/GenBank/DDBJ whole genome shotgun (WGS) entry which is preliminary data.</text>
</comment>
<name>A0A8S9IVF7_BRACR</name>
<sequence>MTDVFWGIDDDSGAIGDSRGESKAIRKQSTSSPMEMALWLILGEFLIRGNSSQPYG</sequence>
<accession>A0A8S9IVF7</accession>
<proteinExistence type="predicted"/>
<protein>
    <submittedName>
        <fullName evidence="1">Uncharacterized protein</fullName>
    </submittedName>
</protein>
<dbReference type="AlphaFoldDB" id="A0A8S9IVF7"/>